<accession>A0A4Y6URU3</accession>
<feature type="domain" description="N-acetyltransferase" evidence="3">
    <location>
        <begin position="2"/>
        <end position="154"/>
    </location>
</feature>
<dbReference type="InterPro" id="IPR050680">
    <property type="entry name" value="YpeA/RimI_acetyltransf"/>
</dbReference>
<dbReference type="RefSeq" id="WP_141446783.1">
    <property type="nucleotide sequence ID" value="NZ_CP041217.1"/>
</dbReference>
<protein>
    <submittedName>
        <fullName evidence="4">GNAT family N-acetyltransferase</fullName>
    </submittedName>
</protein>
<dbReference type="GO" id="GO:0016747">
    <property type="term" value="F:acyltransferase activity, transferring groups other than amino-acyl groups"/>
    <property type="evidence" value="ECO:0007669"/>
    <property type="project" value="InterPro"/>
</dbReference>
<dbReference type="Gene3D" id="3.40.630.30">
    <property type="match status" value="1"/>
</dbReference>
<keyword evidence="1 4" id="KW-0808">Transferase</keyword>
<dbReference type="Proteomes" id="UP000316968">
    <property type="component" value="Chromosome"/>
</dbReference>
<evidence type="ECO:0000313" key="5">
    <source>
        <dbReference type="Proteomes" id="UP000316968"/>
    </source>
</evidence>
<dbReference type="PANTHER" id="PTHR43420:SF52">
    <property type="entry name" value="N-ACETYLTRANSFERASE YODP"/>
    <property type="match status" value="1"/>
</dbReference>
<dbReference type="OrthoDB" id="794462at2"/>
<keyword evidence="5" id="KW-1185">Reference proteome</keyword>
<dbReference type="AlphaFoldDB" id="A0A4Y6URU3"/>
<evidence type="ECO:0000259" key="3">
    <source>
        <dbReference type="PROSITE" id="PS51186"/>
    </source>
</evidence>
<keyword evidence="2" id="KW-0012">Acyltransferase</keyword>
<sequence length="154" mass="17754">MVLTVPATPEDDVFLYDLYAGTRREELDAWGWDEAQRQLFLSMQWNAQRMSYASRYPEAVRYLVRQVERDVGQLYLDCRPDGWRIIDVSLLPEYRGRGIGSELLRDLQRRAASAGAPIRLSVQSGSPAKKLYERLGFRLTAESEPYSEMAWTGD</sequence>
<evidence type="ECO:0000313" key="4">
    <source>
        <dbReference type="EMBL" id="QDH20349.1"/>
    </source>
</evidence>
<reference evidence="4 5" key="1">
    <citation type="submission" date="2019-06" db="EMBL/GenBank/DDBJ databases">
        <title>Saccharibacillus brassicae sp. nov., an endophytic bacterium isolated from Chinese cabbage seeds (Brassica pekinensis).</title>
        <authorList>
            <person name="Jiang L."/>
            <person name="Lee J."/>
            <person name="Kim S.W."/>
        </authorList>
    </citation>
    <scope>NUCLEOTIDE SEQUENCE [LARGE SCALE GENOMIC DNA]</scope>
    <source>
        <strain evidence="5">KCTC 43072 / ATSA2</strain>
    </source>
</reference>
<evidence type="ECO:0000256" key="2">
    <source>
        <dbReference type="ARBA" id="ARBA00023315"/>
    </source>
</evidence>
<dbReference type="CDD" id="cd04301">
    <property type="entry name" value="NAT_SF"/>
    <property type="match status" value="1"/>
</dbReference>
<dbReference type="PROSITE" id="PS51186">
    <property type="entry name" value="GNAT"/>
    <property type="match status" value="1"/>
</dbReference>
<proteinExistence type="predicted"/>
<name>A0A4Y6URU3_SACBS</name>
<dbReference type="Pfam" id="PF00583">
    <property type="entry name" value="Acetyltransf_1"/>
    <property type="match status" value="1"/>
</dbReference>
<dbReference type="InterPro" id="IPR016181">
    <property type="entry name" value="Acyl_CoA_acyltransferase"/>
</dbReference>
<dbReference type="SUPFAM" id="SSF55729">
    <property type="entry name" value="Acyl-CoA N-acyltransferases (Nat)"/>
    <property type="match status" value="1"/>
</dbReference>
<organism evidence="4 5">
    <name type="scientific">Saccharibacillus brassicae</name>
    <dbReference type="NCBI Taxonomy" id="2583377"/>
    <lineage>
        <taxon>Bacteria</taxon>
        <taxon>Bacillati</taxon>
        <taxon>Bacillota</taxon>
        <taxon>Bacilli</taxon>
        <taxon>Bacillales</taxon>
        <taxon>Paenibacillaceae</taxon>
        <taxon>Saccharibacillus</taxon>
    </lineage>
</organism>
<evidence type="ECO:0000256" key="1">
    <source>
        <dbReference type="ARBA" id="ARBA00022679"/>
    </source>
</evidence>
<dbReference type="PANTHER" id="PTHR43420">
    <property type="entry name" value="ACETYLTRANSFERASE"/>
    <property type="match status" value="1"/>
</dbReference>
<dbReference type="EMBL" id="CP041217">
    <property type="protein sequence ID" value="QDH20349.1"/>
    <property type="molecule type" value="Genomic_DNA"/>
</dbReference>
<gene>
    <name evidence="4" type="ORF">FFV09_05420</name>
</gene>
<dbReference type="KEGG" id="saca:FFV09_05420"/>
<dbReference type="InterPro" id="IPR000182">
    <property type="entry name" value="GNAT_dom"/>
</dbReference>